<dbReference type="RefSeq" id="WP_102522347.1">
    <property type="nucleotide sequence ID" value="NZ_LT960611.1"/>
</dbReference>
<evidence type="ECO:0000313" key="5">
    <source>
        <dbReference type="EMBL" id="SON49730.1"/>
    </source>
</evidence>
<organism evidence="5 6">
    <name type="scientific">Vibrio tapetis subsp. tapetis</name>
    <dbReference type="NCBI Taxonomy" id="1671868"/>
    <lineage>
        <taxon>Bacteria</taxon>
        <taxon>Pseudomonadati</taxon>
        <taxon>Pseudomonadota</taxon>
        <taxon>Gammaproteobacteria</taxon>
        <taxon>Vibrionales</taxon>
        <taxon>Vibrionaceae</taxon>
        <taxon>Vibrio</taxon>
    </lineage>
</organism>
<dbReference type="Pfam" id="PF02518">
    <property type="entry name" value="HATPase_c"/>
    <property type="match status" value="1"/>
</dbReference>
<evidence type="ECO:0000259" key="4">
    <source>
        <dbReference type="PROSITE" id="PS50109"/>
    </source>
</evidence>
<reference evidence="5 6" key="1">
    <citation type="submission" date="2017-10" db="EMBL/GenBank/DDBJ databases">
        <authorList>
            <person name="Banno H."/>
            <person name="Chua N.-H."/>
        </authorList>
    </citation>
    <scope>NUCLEOTIDE SEQUENCE [LARGE SCALE GENOMIC DNA]</scope>
    <source>
        <strain evidence="5">Vibrio tapetis CECT4600</strain>
    </source>
</reference>
<dbReference type="Proteomes" id="UP000235828">
    <property type="component" value="Chromosome A"/>
</dbReference>
<feature type="domain" description="Histidine kinase" evidence="4">
    <location>
        <begin position="278"/>
        <end position="441"/>
    </location>
</feature>
<dbReference type="Gene3D" id="1.10.287.130">
    <property type="match status" value="1"/>
</dbReference>
<evidence type="ECO:0000259" key="3">
    <source>
        <dbReference type="PROSITE" id="PS50042"/>
    </source>
</evidence>
<protein>
    <recommendedName>
        <fullName evidence="2">histidine kinase</fullName>
        <ecNumber evidence="2">2.7.13.3</ecNumber>
    </recommendedName>
</protein>
<evidence type="ECO:0000256" key="2">
    <source>
        <dbReference type="ARBA" id="ARBA00012438"/>
    </source>
</evidence>
<keyword evidence="5" id="KW-0808">Transferase</keyword>
<dbReference type="InterPro" id="IPR003594">
    <property type="entry name" value="HATPase_dom"/>
</dbReference>
<dbReference type="EMBL" id="LT960611">
    <property type="protein sequence ID" value="SON49730.1"/>
    <property type="molecule type" value="Genomic_DNA"/>
</dbReference>
<evidence type="ECO:0000313" key="6">
    <source>
        <dbReference type="Proteomes" id="UP000235828"/>
    </source>
</evidence>
<dbReference type="SUPFAM" id="SSF55874">
    <property type="entry name" value="ATPase domain of HSP90 chaperone/DNA topoisomerase II/histidine kinase"/>
    <property type="match status" value="1"/>
</dbReference>
<dbReference type="Gene3D" id="2.60.120.10">
    <property type="entry name" value="Jelly Rolls"/>
    <property type="match status" value="1"/>
</dbReference>
<dbReference type="CDD" id="cd00038">
    <property type="entry name" value="CAP_ED"/>
    <property type="match status" value="1"/>
</dbReference>
<dbReference type="OrthoDB" id="9772100at2"/>
<dbReference type="Pfam" id="PF00027">
    <property type="entry name" value="cNMP_binding"/>
    <property type="match status" value="1"/>
</dbReference>
<dbReference type="AlphaFoldDB" id="A0A2N8ZCV2"/>
<dbReference type="PROSITE" id="PS50042">
    <property type="entry name" value="CNMP_BINDING_3"/>
    <property type="match status" value="1"/>
</dbReference>
<dbReference type="PROSITE" id="PS50109">
    <property type="entry name" value="HIS_KIN"/>
    <property type="match status" value="1"/>
</dbReference>
<comment type="catalytic activity">
    <reaction evidence="1">
        <text>ATP + protein L-histidine = ADP + protein N-phospho-L-histidine.</text>
        <dbReference type="EC" id="2.7.13.3"/>
    </reaction>
</comment>
<dbReference type="KEGG" id="vta:A1751"/>
<keyword evidence="5" id="KW-0418">Kinase</keyword>
<keyword evidence="6" id="KW-1185">Reference proteome</keyword>
<proteinExistence type="predicted"/>
<dbReference type="PANTHER" id="PTHR43065">
    <property type="entry name" value="SENSOR HISTIDINE KINASE"/>
    <property type="match status" value="1"/>
</dbReference>
<dbReference type="InterPro" id="IPR014710">
    <property type="entry name" value="RmlC-like_jellyroll"/>
</dbReference>
<dbReference type="Gene3D" id="3.30.565.10">
    <property type="entry name" value="Histidine kinase-like ATPase, C-terminal domain"/>
    <property type="match status" value="1"/>
</dbReference>
<feature type="domain" description="Cyclic nucleotide-binding" evidence="3">
    <location>
        <begin position="1"/>
        <end position="102"/>
    </location>
</feature>
<name>A0A2N8ZCV2_9VIBR</name>
<dbReference type="InterPro" id="IPR000595">
    <property type="entry name" value="cNMP-bd_dom"/>
</dbReference>
<dbReference type="SMART" id="SM00387">
    <property type="entry name" value="HATPase_c"/>
    <property type="match status" value="1"/>
</dbReference>
<sequence length="446" mass="49662">MALTRYQQIIEAYFTEPSRQVDIASGQSVLTQNGHNDRLYFVVEGELHGFYQDEESQQQIQVFTASKGAFIGVHSFFSETYLASSTVIAKSDCVLAWIDNSTQAIEPEKHGPLSAQFTPIIVNELSQRQRRATQETIAKERALKQLHTAEQMTTLGQLAAGIAHELNNAVGVLSSKTERLLNVILELLEENNNQASEFVDQGLLWGQKTSSADVRVRAKELVKEYGLDRDQAKAIARAIPQGDVSRGWLDNTEQAIRFWNIGRDLHDMRIAAKHSVSIVKSVKQLGRTDVETKEWVDINDSLRKSLALLQSDLRRVSVHFSPAELPKFVGSETELVQIWANIIKNACDAMSDTESPQIDIVSRFSSNKFMVAISNNGPEIPEVIRRQVFQPNFTTKKGGLSFGLGLGLSIVKRIVSSYEGSVVVKSSPDKTVFRIKLPNEEGYGKA</sequence>
<dbReference type="GO" id="GO:0004673">
    <property type="term" value="F:protein histidine kinase activity"/>
    <property type="evidence" value="ECO:0007669"/>
    <property type="project" value="UniProtKB-EC"/>
</dbReference>
<evidence type="ECO:0000256" key="1">
    <source>
        <dbReference type="ARBA" id="ARBA00000085"/>
    </source>
</evidence>
<dbReference type="InterPro" id="IPR018490">
    <property type="entry name" value="cNMP-bd_dom_sf"/>
</dbReference>
<dbReference type="SUPFAM" id="SSF51206">
    <property type="entry name" value="cAMP-binding domain-like"/>
    <property type="match status" value="1"/>
</dbReference>
<dbReference type="InterPro" id="IPR005467">
    <property type="entry name" value="His_kinase_dom"/>
</dbReference>
<dbReference type="InterPro" id="IPR004358">
    <property type="entry name" value="Sig_transdc_His_kin-like_C"/>
</dbReference>
<accession>A0A2N8ZCV2</accession>
<dbReference type="PANTHER" id="PTHR43065:SF48">
    <property type="entry name" value="HISTIDINE KINASE"/>
    <property type="match status" value="1"/>
</dbReference>
<dbReference type="EC" id="2.7.13.3" evidence="2"/>
<gene>
    <name evidence="5" type="ORF">VTAP4600_A1751</name>
</gene>
<dbReference type="InterPro" id="IPR036890">
    <property type="entry name" value="HATPase_C_sf"/>
</dbReference>
<dbReference type="PRINTS" id="PR00344">
    <property type="entry name" value="BCTRLSENSOR"/>
</dbReference>